<dbReference type="CDD" id="cd00093">
    <property type="entry name" value="HTH_XRE"/>
    <property type="match status" value="1"/>
</dbReference>
<dbReference type="InterPro" id="IPR013229">
    <property type="entry name" value="PEGA"/>
</dbReference>
<dbReference type="GO" id="GO:0003677">
    <property type="term" value="F:DNA binding"/>
    <property type="evidence" value="ECO:0007669"/>
    <property type="project" value="InterPro"/>
</dbReference>
<keyword evidence="1" id="KW-1133">Transmembrane helix</keyword>
<keyword evidence="1" id="KW-0812">Transmembrane</keyword>
<organism evidence="4 5">
    <name type="scientific">Thermus filiformis</name>
    <dbReference type="NCBI Taxonomy" id="276"/>
    <lineage>
        <taxon>Bacteria</taxon>
        <taxon>Thermotogati</taxon>
        <taxon>Deinococcota</taxon>
        <taxon>Deinococci</taxon>
        <taxon>Thermales</taxon>
        <taxon>Thermaceae</taxon>
        <taxon>Thermus</taxon>
    </lineage>
</organism>
<feature type="domain" description="PEGA" evidence="2">
    <location>
        <begin position="132"/>
        <end position="191"/>
    </location>
</feature>
<accession>A0A0A2WQV9</accession>
<dbReference type="EMBL" id="JPSL02000040">
    <property type="protein sequence ID" value="KGQ22566.1"/>
    <property type="molecule type" value="Genomic_DNA"/>
</dbReference>
<keyword evidence="5" id="KW-1185">Reference proteome</keyword>
<sequence>MCALGERLKAAREAQGVSLEEAARRLALRKTLLEALEECRFDRLPEPALAKGYLRRYALLLGLDPDPLLALYPGEAPQPPPPPSKPFPWWAVVGVAAVLLLLGGLVFWLSRPKAPPVVELPPPPPALPARHVLEVRTEPPGARAYLDGFYLGQTPLRTPPLEGGRRLLRLEAPGYEPVEEEISLDKDLALRYALKPLPQPQPQAQPQAPAPEGRLLLRLEGRSWLRVTTLDGKRLYEGIPEVGSTLDFPLPVEVRAGNPQAVVVVLGGKEERMGNEPRPVTRRFP</sequence>
<dbReference type="PANTHER" id="PTHR34475:SF1">
    <property type="entry name" value="CYTOSKELETON PROTEIN RODZ"/>
    <property type="match status" value="1"/>
</dbReference>
<gene>
    <name evidence="4" type="ORF">THFILI_09855</name>
</gene>
<name>A0A0A2WQV9_THEFI</name>
<dbReference type="PATRIC" id="fig|276.5.peg.617"/>
<dbReference type="InterPro" id="IPR001387">
    <property type="entry name" value="Cro/C1-type_HTH"/>
</dbReference>
<dbReference type="OrthoDB" id="25792at2"/>
<evidence type="ECO:0000256" key="1">
    <source>
        <dbReference type="SAM" id="Phobius"/>
    </source>
</evidence>
<evidence type="ECO:0000313" key="4">
    <source>
        <dbReference type="EMBL" id="KGQ22566.1"/>
    </source>
</evidence>
<dbReference type="AlphaFoldDB" id="A0A0A2WQV9"/>
<evidence type="ECO:0000259" key="2">
    <source>
        <dbReference type="Pfam" id="PF08308"/>
    </source>
</evidence>
<evidence type="ECO:0000259" key="3">
    <source>
        <dbReference type="Pfam" id="PF13464"/>
    </source>
</evidence>
<dbReference type="InterPro" id="IPR050400">
    <property type="entry name" value="Bact_Cytoskel_RodZ"/>
</dbReference>
<protein>
    <submittedName>
        <fullName evidence="4">Uncharacterized protein</fullName>
    </submittedName>
</protein>
<dbReference type="STRING" id="276.THFILI_09855"/>
<comment type="caution">
    <text evidence="4">The sequence shown here is derived from an EMBL/GenBank/DDBJ whole genome shotgun (WGS) entry which is preliminary data.</text>
</comment>
<dbReference type="InterPro" id="IPR025194">
    <property type="entry name" value="RodZ-like_C"/>
</dbReference>
<dbReference type="Proteomes" id="UP000030364">
    <property type="component" value="Unassembled WGS sequence"/>
</dbReference>
<dbReference type="Pfam" id="PF08308">
    <property type="entry name" value="PEGA"/>
    <property type="match status" value="1"/>
</dbReference>
<feature type="domain" description="Cytoskeleton protein RodZ-like C-terminal" evidence="3">
    <location>
        <begin position="217"/>
        <end position="284"/>
    </location>
</feature>
<keyword evidence="1" id="KW-0472">Membrane</keyword>
<dbReference type="Pfam" id="PF13413">
    <property type="entry name" value="HTH_25"/>
    <property type="match status" value="1"/>
</dbReference>
<evidence type="ECO:0000313" key="5">
    <source>
        <dbReference type="Proteomes" id="UP000030364"/>
    </source>
</evidence>
<proteinExistence type="predicted"/>
<dbReference type="PANTHER" id="PTHR34475">
    <property type="match status" value="1"/>
</dbReference>
<reference evidence="4 5" key="1">
    <citation type="journal article" date="2015" name="Genome Announc.">
        <title>Draft Genome Sequence of the Thermophile Thermus filiformis ATCC 43280, Producer of Carotenoid-(Di)glucoside-Branched Fatty Acid (Di)esters and Source of Hyperthermostable Enzymes of Biotechnological Interest.</title>
        <authorList>
            <person name="Mandelli F."/>
            <person name="Oliveira Ramires B."/>
            <person name="Couger M.B."/>
            <person name="Paixao D.A."/>
            <person name="Camilo C.M."/>
            <person name="Polikarpov I."/>
            <person name="Prade R."/>
            <person name="Riano-Pachon D.M."/>
            <person name="Squina F.M."/>
        </authorList>
    </citation>
    <scope>NUCLEOTIDE SEQUENCE [LARGE SCALE GENOMIC DNA]</scope>
    <source>
        <strain evidence="4 5">ATCC 43280</strain>
    </source>
</reference>
<dbReference type="SUPFAM" id="SSF47413">
    <property type="entry name" value="lambda repressor-like DNA-binding domains"/>
    <property type="match status" value="1"/>
</dbReference>
<dbReference type="Pfam" id="PF13464">
    <property type="entry name" value="RodZ_C"/>
    <property type="match status" value="1"/>
</dbReference>
<feature type="transmembrane region" description="Helical" evidence="1">
    <location>
        <begin position="87"/>
        <end position="109"/>
    </location>
</feature>
<dbReference type="Gene3D" id="1.10.260.40">
    <property type="entry name" value="lambda repressor-like DNA-binding domains"/>
    <property type="match status" value="1"/>
</dbReference>
<dbReference type="InterPro" id="IPR010982">
    <property type="entry name" value="Lambda_DNA-bd_dom_sf"/>
</dbReference>
<dbReference type="RefSeq" id="WP_038062165.1">
    <property type="nucleotide sequence ID" value="NZ_JPSL02000040.1"/>
</dbReference>